<sequence length="104" mass="12138">MVDNITKCSFTVFEHNNKCIQATHATLRAPVFENFHCDNHYTIRHDINRDASGLVMVPCIVRIDRIVIREEKYQLEVNRCRNEEFQGSSAKSVGRDSGTDRRRR</sequence>
<organism evidence="2 3">
    <name type="scientific">Dreissena polymorpha</name>
    <name type="common">Zebra mussel</name>
    <name type="synonym">Mytilus polymorpha</name>
    <dbReference type="NCBI Taxonomy" id="45954"/>
    <lineage>
        <taxon>Eukaryota</taxon>
        <taxon>Metazoa</taxon>
        <taxon>Spiralia</taxon>
        <taxon>Lophotrochozoa</taxon>
        <taxon>Mollusca</taxon>
        <taxon>Bivalvia</taxon>
        <taxon>Autobranchia</taxon>
        <taxon>Heteroconchia</taxon>
        <taxon>Euheterodonta</taxon>
        <taxon>Imparidentia</taxon>
        <taxon>Neoheterodontei</taxon>
        <taxon>Myida</taxon>
        <taxon>Dreissenoidea</taxon>
        <taxon>Dreissenidae</taxon>
        <taxon>Dreissena</taxon>
    </lineage>
</organism>
<feature type="region of interest" description="Disordered" evidence="1">
    <location>
        <begin position="84"/>
        <end position="104"/>
    </location>
</feature>
<dbReference type="AlphaFoldDB" id="A0A9D4MIK7"/>
<evidence type="ECO:0000256" key="1">
    <source>
        <dbReference type="SAM" id="MobiDB-lite"/>
    </source>
</evidence>
<gene>
    <name evidence="2" type="ORF">DPMN_001529</name>
</gene>
<reference evidence="2" key="2">
    <citation type="submission" date="2020-11" db="EMBL/GenBank/DDBJ databases">
        <authorList>
            <person name="McCartney M.A."/>
            <person name="Auch B."/>
            <person name="Kono T."/>
            <person name="Mallez S."/>
            <person name="Becker A."/>
            <person name="Gohl D.M."/>
            <person name="Silverstein K.A.T."/>
            <person name="Koren S."/>
            <person name="Bechman K.B."/>
            <person name="Herman A."/>
            <person name="Abrahante J.E."/>
            <person name="Garbe J."/>
        </authorList>
    </citation>
    <scope>NUCLEOTIDE SEQUENCE</scope>
    <source>
        <strain evidence="2">Duluth1</strain>
        <tissue evidence="2">Whole animal</tissue>
    </source>
</reference>
<dbReference type="Proteomes" id="UP000828390">
    <property type="component" value="Unassembled WGS sequence"/>
</dbReference>
<protein>
    <submittedName>
        <fullName evidence="2">Uncharacterized protein</fullName>
    </submittedName>
</protein>
<keyword evidence="3" id="KW-1185">Reference proteome</keyword>
<proteinExistence type="predicted"/>
<accession>A0A9D4MIK7</accession>
<reference evidence="2" key="1">
    <citation type="journal article" date="2019" name="bioRxiv">
        <title>The Genome of the Zebra Mussel, Dreissena polymorpha: A Resource for Invasive Species Research.</title>
        <authorList>
            <person name="McCartney M.A."/>
            <person name="Auch B."/>
            <person name="Kono T."/>
            <person name="Mallez S."/>
            <person name="Zhang Y."/>
            <person name="Obille A."/>
            <person name="Becker A."/>
            <person name="Abrahante J.E."/>
            <person name="Garbe J."/>
            <person name="Badalamenti J.P."/>
            <person name="Herman A."/>
            <person name="Mangelson H."/>
            <person name="Liachko I."/>
            <person name="Sullivan S."/>
            <person name="Sone E.D."/>
            <person name="Koren S."/>
            <person name="Silverstein K.A.T."/>
            <person name="Beckman K.B."/>
            <person name="Gohl D.M."/>
        </authorList>
    </citation>
    <scope>NUCLEOTIDE SEQUENCE</scope>
    <source>
        <strain evidence="2">Duluth1</strain>
        <tissue evidence="2">Whole animal</tissue>
    </source>
</reference>
<evidence type="ECO:0000313" key="3">
    <source>
        <dbReference type="Proteomes" id="UP000828390"/>
    </source>
</evidence>
<dbReference type="EMBL" id="JAIWYP010000001">
    <property type="protein sequence ID" value="KAH3877653.1"/>
    <property type="molecule type" value="Genomic_DNA"/>
</dbReference>
<comment type="caution">
    <text evidence="2">The sequence shown here is derived from an EMBL/GenBank/DDBJ whole genome shotgun (WGS) entry which is preliminary data.</text>
</comment>
<name>A0A9D4MIK7_DREPO</name>
<evidence type="ECO:0000313" key="2">
    <source>
        <dbReference type="EMBL" id="KAH3877653.1"/>
    </source>
</evidence>
<feature type="compositionally biased region" description="Basic and acidic residues" evidence="1">
    <location>
        <begin position="93"/>
        <end position="104"/>
    </location>
</feature>